<reference evidence="3 4" key="1">
    <citation type="submission" date="2023-02" db="EMBL/GenBank/DDBJ databases">
        <title>LHISI_Scaffold_Assembly.</title>
        <authorList>
            <person name="Stuart O.P."/>
            <person name="Cleave R."/>
            <person name="Magrath M.J.L."/>
            <person name="Mikheyev A.S."/>
        </authorList>
    </citation>
    <scope>NUCLEOTIDE SEQUENCE [LARGE SCALE GENOMIC DNA]</scope>
    <source>
        <strain evidence="3">Daus_M_001</strain>
        <tissue evidence="3">Leg muscle</tissue>
    </source>
</reference>
<keyword evidence="2" id="KW-1133">Transmembrane helix</keyword>
<organism evidence="3 4">
    <name type="scientific">Dryococelus australis</name>
    <dbReference type="NCBI Taxonomy" id="614101"/>
    <lineage>
        <taxon>Eukaryota</taxon>
        <taxon>Metazoa</taxon>
        <taxon>Ecdysozoa</taxon>
        <taxon>Arthropoda</taxon>
        <taxon>Hexapoda</taxon>
        <taxon>Insecta</taxon>
        <taxon>Pterygota</taxon>
        <taxon>Neoptera</taxon>
        <taxon>Polyneoptera</taxon>
        <taxon>Phasmatodea</taxon>
        <taxon>Verophasmatodea</taxon>
        <taxon>Anareolatae</taxon>
        <taxon>Phasmatidae</taxon>
        <taxon>Eurycanthinae</taxon>
        <taxon>Dryococelus</taxon>
    </lineage>
</organism>
<evidence type="ECO:0000256" key="2">
    <source>
        <dbReference type="SAM" id="Phobius"/>
    </source>
</evidence>
<feature type="compositionally biased region" description="Basic and acidic residues" evidence="1">
    <location>
        <begin position="1"/>
        <end position="10"/>
    </location>
</feature>
<keyword evidence="2" id="KW-0472">Membrane</keyword>
<keyword evidence="2" id="KW-0812">Transmembrane</keyword>
<proteinExistence type="predicted"/>
<name>A0ABQ9HW25_9NEOP</name>
<sequence>MVKHTSEVIRDGASCTGKRGRGRNGKESAMAFVREPSQHSPGVIQENHSKPKSGWPDQESNLGPPECKSIELPLHHLARVTPQQGFLAEVRKMSGYGFQFFVMVWRLVEGASQGFHLRPSDGMELRLLVLHQGEQGFDSRRGRPLGLSQRVGIVPDDVLHQGEQGFDSRRGRPLGLSQRVGIVPDDATGRRVFVGDLPFPPVLYSSASPYSHRFTSIGSQVLCYTIIIYIHFVLPTILLAFHLGELGSTPGDVVPKFSHVGIVLYDAAGRRSFSVISRFPHSSFQRCSIFTTVLYTVACGEALQDKLVLVQYCTHSAHAAETSDQSGTRRTWTYCDHSLEVSEAPITHTKRTEQNRARTQYKDLLKWHKVHTTAQYNRLREANNRLARKHLANPITARCGATANEHTAEAPLATGEVRVGVATRLAFPARPDRTRCCSLPGSTQHLSGKFPNKPLRFPGVPPPLPFTPNPWQSSHRYWRGNTLEEAWDCAESSSLPLHFLLTARSPAASRYYETIGENEGLDGPHSSHWWARTVDAIFLKSRMSDEIWPALAIKPIRVIEVYMEWCRNERVREMGDLRENPPNNSIVRHDCHVLKSCDPAGH</sequence>
<accession>A0ABQ9HW25</accession>
<feature type="region of interest" description="Disordered" evidence="1">
    <location>
        <begin position="1"/>
        <end position="62"/>
    </location>
</feature>
<dbReference type="EMBL" id="JARBHB010000003">
    <property type="protein sequence ID" value="KAJ8888530.1"/>
    <property type="molecule type" value="Genomic_DNA"/>
</dbReference>
<gene>
    <name evidence="3" type="ORF">PR048_008021</name>
</gene>
<evidence type="ECO:0000256" key="1">
    <source>
        <dbReference type="SAM" id="MobiDB-lite"/>
    </source>
</evidence>
<dbReference type="Proteomes" id="UP001159363">
    <property type="component" value="Chromosome 3"/>
</dbReference>
<feature type="transmembrane region" description="Helical" evidence="2">
    <location>
        <begin position="221"/>
        <end position="243"/>
    </location>
</feature>
<protein>
    <submittedName>
        <fullName evidence="3">Uncharacterized protein</fullName>
    </submittedName>
</protein>
<keyword evidence="4" id="KW-1185">Reference proteome</keyword>
<evidence type="ECO:0000313" key="4">
    <source>
        <dbReference type="Proteomes" id="UP001159363"/>
    </source>
</evidence>
<evidence type="ECO:0000313" key="3">
    <source>
        <dbReference type="EMBL" id="KAJ8888530.1"/>
    </source>
</evidence>
<comment type="caution">
    <text evidence="3">The sequence shown here is derived from an EMBL/GenBank/DDBJ whole genome shotgun (WGS) entry which is preliminary data.</text>
</comment>